<dbReference type="Gene3D" id="3.40.50.410">
    <property type="entry name" value="von Willebrand factor, type A domain"/>
    <property type="match status" value="1"/>
</dbReference>
<dbReference type="PROSITE" id="PS50234">
    <property type="entry name" value="VWFA"/>
    <property type="match status" value="1"/>
</dbReference>
<sequence length="568" mass="60528">MVRRATNPVGRLRQLWRQCAAGLRAFAVDRRGTVITFMAVAIVPLIGALGLATDAARGYMVRSQLSSALDAAALAGGKIMFSANRDADIAMFFKANFPDGYMGATVTGPVISDNADKTKLKLTASAVISTTFMHVLGFETMTVAAETEVTRSVDMLDLVLTIDMSGSMGQPLTKIQGARDAANTLVGILYGDNTVSPTYTVDGTTYNLLNIGLVTWNAKTNVTINGGPAYDPSLTTTVTVPSFINPVTGVAQTVLYKVNNSPVLFLRNPGAGWKGCVYARYVGDSDNTNDGDLDIGYKTIGNKQWMGYDPIPALEGESRSGSYTSSQSLSTWRNTNKSCYGAYWNDNNADPNHPDDVSNQPAWWHTAAPTINSPQSNDCTDCLIHGITPLNHTKQTITDAINALTTPAGNTDIPQGLYWAWEVLMPGDPFNEAVATVPFPRQRAIVLLTDGEIVGGNGDAYAGRFGSGTGAGTTTNAAHGFLPSPPAAANTRNNLNNRLLQLAANVKAAGIKLYVIQFDNTNPALTTLLSSVATEPNAPYYYNAPTVAELQEAFSQIASNLSKLRLSL</sequence>
<dbReference type="SMART" id="SM00327">
    <property type="entry name" value="VWA"/>
    <property type="match status" value="1"/>
</dbReference>
<proteinExistence type="predicted"/>
<dbReference type="AlphaFoldDB" id="A0A5J6MKH8"/>
<dbReference type="EMBL" id="CP042906">
    <property type="protein sequence ID" value="QEX17025.1"/>
    <property type="molecule type" value="Genomic_DNA"/>
</dbReference>
<dbReference type="Proteomes" id="UP000326202">
    <property type="component" value="Chromosome"/>
</dbReference>
<organism evidence="3 4">
    <name type="scientific">Hypericibacter terrae</name>
    <dbReference type="NCBI Taxonomy" id="2602015"/>
    <lineage>
        <taxon>Bacteria</taxon>
        <taxon>Pseudomonadati</taxon>
        <taxon>Pseudomonadota</taxon>
        <taxon>Alphaproteobacteria</taxon>
        <taxon>Rhodospirillales</taxon>
        <taxon>Dongiaceae</taxon>
        <taxon>Hypericibacter</taxon>
    </lineage>
</organism>
<feature type="domain" description="VWFA" evidence="2">
    <location>
        <begin position="393"/>
        <end position="557"/>
    </location>
</feature>
<keyword evidence="1" id="KW-0812">Transmembrane</keyword>
<dbReference type="SUPFAM" id="SSF53300">
    <property type="entry name" value="vWA-like"/>
    <property type="match status" value="1"/>
</dbReference>
<gene>
    <name evidence="3" type="ORF">FRZ44_23210</name>
</gene>
<dbReference type="RefSeq" id="WP_191908541.1">
    <property type="nucleotide sequence ID" value="NZ_CP042906.1"/>
</dbReference>
<evidence type="ECO:0000256" key="1">
    <source>
        <dbReference type="SAM" id="Phobius"/>
    </source>
</evidence>
<reference evidence="3 4" key="1">
    <citation type="submission" date="2019-08" db="EMBL/GenBank/DDBJ databases">
        <title>Hyperibacter terrae gen. nov., sp. nov. and Hyperibacter viscosus sp. nov., two new members in the family Rhodospirillaceae isolated from the rhizosphere of Hypericum perforatum.</title>
        <authorList>
            <person name="Noviana Z."/>
        </authorList>
    </citation>
    <scope>NUCLEOTIDE SEQUENCE [LARGE SCALE GENOMIC DNA]</scope>
    <source>
        <strain evidence="3 4">R5913</strain>
    </source>
</reference>
<protein>
    <recommendedName>
        <fullName evidence="2">VWFA domain-containing protein</fullName>
    </recommendedName>
</protein>
<dbReference type="KEGG" id="htq:FRZ44_23210"/>
<dbReference type="InterPro" id="IPR036465">
    <property type="entry name" value="vWFA_dom_sf"/>
</dbReference>
<keyword evidence="1" id="KW-0472">Membrane</keyword>
<dbReference type="InterPro" id="IPR028087">
    <property type="entry name" value="Tad_N"/>
</dbReference>
<name>A0A5J6MKH8_9PROT</name>
<keyword evidence="1" id="KW-1133">Transmembrane helix</keyword>
<accession>A0A5J6MKH8</accession>
<evidence type="ECO:0000259" key="2">
    <source>
        <dbReference type="PROSITE" id="PS50234"/>
    </source>
</evidence>
<dbReference type="Pfam" id="PF13400">
    <property type="entry name" value="Tad"/>
    <property type="match status" value="1"/>
</dbReference>
<evidence type="ECO:0000313" key="4">
    <source>
        <dbReference type="Proteomes" id="UP000326202"/>
    </source>
</evidence>
<keyword evidence="4" id="KW-1185">Reference proteome</keyword>
<feature type="transmembrane region" description="Helical" evidence="1">
    <location>
        <begin position="34"/>
        <end position="52"/>
    </location>
</feature>
<dbReference type="InterPro" id="IPR002035">
    <property type="entry name" value="VWF_A"/>
</dbReference>
<evidence type="ECO:0000313" key="3">
    <source>
        <dbReference type="EMBL" id="QEX17025.1"/>
    </source>
</evidence>